<proteinExistence type="inferred from homology"/>
<evidence type="ECO:0000313" key="4">
    <source>
        <dbReference type="Proteomes" id="UP001597182"/>
    </source>
</evidence>
<dbReference type="Gene3D" id="3.40.50.720">
    <property type="entry name" value="NAD(P)-binding Rossmann-like Domain"/>
    <property type="match status" value="1"/>
</dbReference>
<dbReference type="InterPro" id="IPR002347">
    <property type="entry name" value="SDR_fam"/>
</dbReference>
<dbReference type="EMBL" id="JBHTMB010000044">
    <property type="protein sequence ID" value="MFD1232913.1"/>
    <property type="molecule type" value="Genomic_DNA"/>
</dbReference>
<comment type="similarity">
    <text evidence="1">Belongs to the short-chain dehydrogenases/reductases (SDR) family.</text>
</comment>
<dbReference type="Pfam" id="PF13561">
    <property type="entry name" value="adh_short_C2"/>
    <property type="match status" value="1"/>
</dbReference>
<dbReference type="PRINTS" id="PR00081">
    <property type="entry name" value="GDHRDH"/>
</dbReference>
<dbReference type="PRINTS" id="PR00080">
    <property type="entry name" value="SDRFAMILY"/>
</dbReference>
<keyword evidence="4" id="KW-1185">Reference proteome</keyword>
<dbReference type="CDD" id="cd05233">
    <property type="entry name" value="SDR_c"/>
    <property type="match status" value="1"/>
</dbReference>
<comment type="caution">
    <text evidence="3">The sequence shown here is derived from an EMBL/GenBank/DDBJ whole genome shotgun (WGS) entry which is preliminary data.</text>
</comment>
<sequence>MAQPGTGRVAGKTALVMGAGQTPGQTTGNGRATAVLLAREGAKVLCADRDLAAAEDTVKQIAAEGGEAVAITADVTVEDEVAAAVAGCVEQWGRLDILHNNVGISIAGGDAPIADIEADAFARVTAVNLQGMVMTCKHAIRVMREQDGGVITNISSIAACINYPYVTYRTSKAGVVTMTEHIAITNAKYGIRANAILPGLMDTPMAIENRVGLDGRTREDVYAERNSHVPLRNRMGTAWDVANAALFLASDEASFITGVALAVDGGQRLAAG</sequence>
<reference evidence="4" key="1">
    <citation type="journal article" date="2019" name="Int. J. Syst. Evol. Microbiol.">
        <title>The Global Catalogue of Microorganisms (GCM) 10K type strain sequencing project: providing services to taxonomists for standard genome sequencing and annotation.</title>
        <authorList>
            <consortium name="The Broad Institute Genomics Platform"/>
            <consortium name="The Broad Institute Genome Sequencing Center for Infectious Disease"/>
            <person name="Wu L."/>
            <person name="Ma J."/>
        </authorList>
    </citation>
    <scope>NUCLEOTIDE SEQUENCE [LARGE SCALE GENOMIC DNA]</scope>
    <source>
        <strain evidence="4">CCUG 49018</strain>
    </source>
</reference>
<evidence type="ECO:0000256" key="2">
    <source>
        <dbReference type="ARBA" id="ARBA00023002"/>
    </source>
</evidence>
<protein>
    <submittedName>
        <fullName evidence="3">SDR family NAD(P)-dependent oxidoreductase</fullName>
    </submittedName>
</protein>
<dbReference type="SUPFAM" id="SSF51735">
    <property type="entry name" value="NAD(P)-binding Rossmann-fold domains"/>
    <property type="match status" value="1"/>
</dbReference>
<evidence type="ECO:0000256" key="1">
    <source>
        <dbReference type="ARBA" id="ARBA00006484"/>
    </source>
</evidence>
<dbReference type="RefSeq" id="WP_346091897.1">
    <property type="nucleotide sequence ID" value="NZ_BAABKS010000043.1"/>
</dbReference>
<accession>A0ABW3VFG4</accession>
<name>A0ABW3VFG4_9PSEU</name>
<dbReference type="InterPro" id="IPR036291">
    <property type="entry name" value="NAD(P)-bd_dom_sf"/>
</dbReference>
<keyword evidence="2" id="KW-0560">Oxidoreductase</keyword>
<organism evidence="3 4">
    <name type="scientific">Pseudonocardia benzenivorans</name>
    <dbReference type="NCBI Taxonomy" id="228005"/>
    <lineage>
        <taxon>Bacteria</taxon>
        <taxon>Bacillati</taxon>
        <taxon>Actinomycetota</taxon>
        <taxon>Actinomycetes</taxon>
        <taxon>Pseudonocardiales</taxon>
        <taxon>Pseudonocardiaceae</taxon>
        <taxon>Pseudonocardia</taxon>
    </lineage>
</organism>
<dbReference type="Proteomes" id="UP001597182">
    <property type="component" value="Unassembled WGS sequence"/>
</dbReference>
<gene>
    <name evidence="3" type="ORF">ACFQ34_06410</name>
</gene>
<dbReference type="PANTHER" id="PTHR24321:SF15">
    <property type="entry name" value="OXIDOREDUCTASE UCPA"/>
    <property type="match status" value="1"/>
</dbReference>
<evidence type="ECO:0000313" key="3">
    <source>
        <dbReference type="EMBL" id="MFD1232913.1"/>
    </source>
</evidence>
<dbReference type="PANTHER" id="PTHR24321">
    <property type="entry name" value="DEHYDROGENASES, SHORT CHAIN"/>
    <property type="match status" value="1"/>
</dbReference>